<keyword evidence="1" id="KW-1133">Transmembrane helix</keyword>
<proteinExistence type="predicted"/>
<keyword evidence="1" id="KW-0812">Transmembrane</keyword>
<sequence>MSGNAYLLYIIAVLVAAIFFVLTYDIFDLGDVSLFHKKTKYHAFPAECFSKKVTLGDLCELCPEIIFRASDGGYGTVVIDPQKIDDEKMKVYKTLAVYNLDTKNHKLEVSDPSLL</sequence>
<feature type="transmembrane region" description="Helical" evidence="1">
    <location>
        <begin position="6"/>
        <end position="27"/>
    </location>
</feature>
<keyword evidence="1" id="KW-0472">Membrane</keyword>
<evidence type="ECO:0000313" key="2">
    <source>
        <dbReference type="EMBL" id="DAD74902.1"/>
    </source>
</evidence>
<dbReference type="EMBL" id="BK014767">
    <property type="protein sequence ID" value="DAD74902.1"/>
    <property type="molecule type" value="Genomic_DNA"/>
</dbReference>
<accession>A0A8S5LXZ7</accession>
<name>A0A8S5LXZ7_9CAUD</name>
<evidence type="ECO:0000256" key="1">
    <source>
        <dbReference type="SAM" id="Phobius"/>
    </source>
</evidence>
<protein>
    <submittedName>
        <fullName evidence="2">Uncharacterized protein</fullName>
    </submittedName>
</protein>
<organism evidence="2">
    <name type="scientific">Siphoviridae sp. ctXPH7</name>
    <dbReference type="NCBI Taxonomy" id="2826367"/>
    <lineage>
        <taxon>Viruses</taxon>
        <taxon>Duplodnaviria</taxon>
        <taxon>Heunggongvirae</taxon>
        <taxon>Uroviricota</taxon>
        <taxon>Caudoviricetes</taxon>
    </lineage>
</organism>
<reference evidence="2" key="1">
    <citation type="journal article" date="2021" name="Proc. Natl. Acad. Sci. U.S.A.">
        <title>A Catalog of Tens of Thousands of Viruses from Human Metagenomes Reveals Hidden Associations with Chronic Diseases.</title>
        <authorList>
            <person name="Tisza M.J."/>
            <person name="Buck C.B."/>
        </authorList>
    </citation>
    <scope>NUCLEOTIDE SEQUENCE</scope>
    <source>
        <strain evidence="2">CtXPH7</strain>
    </source>
</reference>